<keyword evidence="7 11" id="KW-0238">DNA-binding</keyword>
<keyword evidence="5 11" id="KW-0862">Zinc</keyword>
<dbReference type="InterPro" id="IPR000536">
    <property type="entry name" value="Nucl_hrmn_rcpt_lig-bd"/>
</dbReference>
<dbReference type="SUPFAM" id="SSF48508">
    <property type="entry name" value="Nuclear receptor ligand-binding domain"/>
    <property type="match status" value="1"/>
</dbReference>
<evidence type="ECO:0000259" key="13">
    <source>
        <dbReference type="PROSITE" id="PS51843"/>
    </source>
</evidence>
<dbReference type="PROSITE" id="PS51030">
    <property type="entry name" value="NUCLEAR_REC_DBD_2"/>
    <property type="match status" value="1"/>
</dbReference>
<gene>
    <name evidence="14" type="ORF">CAMP_LOCUS17809</name>
</gene>
<evidence type="ECO:0000259" key="12">
    <source>
        <dbReference type="PROSITE" id="PS51030"/>
    </source>
</evidence>
<dbReference type="InterPro" id="IPR035500">
    <property type="entry name" value="NHR-like_dom_sf"/>
</dbReference>
<evidence type="ECO:0000256" key="1">
    <source>
        <dbReference type="ARBA" id="ARBA00004123"/>
    </source>
</evidence>
<evidence type="ECO:0000256" key="3">
    <source>
        <dbReference type="ARBA" id="ARBA00022723"/>
    </source>
</evidence>
<evidence type="ECO:0000313" key="15">
    <source>
        <dbReference type="Proteomes" id="UP001152747"/>
    </source>
</evidence>
<comment type="similarity">
    <text evidence="2 11">Belongs to the nuclear hormone receptor family.</text>
</comment>
<keyword evidence="6 11" id="KW-0805">Transcription regulation</keyword>
<sequence length="414" mass="47772">MYSDPPNQSQIEILAHTEQCVVCGDAADGFHYGVRSCRGCNAFFRRAVTFNMTFTCRRGGRCPVDKNARCACRACRLSKCFSVGMDRKAVQPKRDVGNVMNNGHNSFDQNEQDFDMRITGNSPNFDMNDMTSPGSAFTPMNNLSSEFTPLLSPSPPPESSLLLRQCYEFVEQKRRRRALLCKSLEEILSEDISLREPASIEDFTLIFQAQMVLMFEWVEKLPEFRMLRDPNDKTILLKTFALRYMLLDDVYHTHELGYNDRMILVNNNFIMPGHPATLKSEEVFNTDKLRQMMYGDRMHQLIQELIVPMSRTNILFGEIMTIRRLVFWNPGSINLSPYATQICAEASNNAMKELQQYLEQEMSDDNQSRIQFILLIVPALCKHTKTMMEIFKEIPSFGKMSEWNSFMDEVYNGI</sequence>
<keyword evidence="3 11" id="KW-0479">Metal-binding</keyword>
<keyword evidence="4 11" id="KW-0863">Zinc-finger</keyword>
<evidence type="ECO:0000256" key="10">
    <source>
        <dbReference type="ARBA" id="ARBA00023242"/>
    </source>
</evidence>
<dbReference type="CDD" id="cd06157">
    <property type="entry name" value="NR_LBD"/>
    <property type="match status" value="1"/>
</dbReference>
<keyword evidence="8 11" id="KW-0804">Transcription</keyword>
<dbReference type="SMART" id="SM00399">
    <property type="entry name" value="ZnF_C4"/>
    <property type="match status" value="1"/>
</dbReference>
<dbReference type="PROSITE" id="PS00031">
    <property type="entry name" value="NUCLEAR_REC_DBD_1"/>
    <property type="match status" value="1"/>
</dbReference>
<dbReference type="PANTHER" id="PTHR24083">
    <property type="entry name" value="NUCLEAR HORMONE RECEPTOR"/>
    <property type="match status" value="1"/>
</dbReference>
<dbReference type="PRINTS" id="PR00047">
    <property type="entry name" value="STROIDFINGER"/>
</dbReference>
<dbReference type="SUPFAM" id="SSF57716">
    <property type="entry name" value="Glucocorticoid receptor-like (DNA-binding domain)"/>
    <property type="match status" value="1"/>
</dbReference>
<dbReference type="Pfam" id="PF00104">
    <property type="entry name" value="Hormone_recep"/>
    <property type="match status" value="1"/>
</dbReference>
<dbReference type="AlphaFoldDB" id="A0A9P1NBB4"/>
<dbReference type="CDD" id="cd06960">
    <property type="entry name" value="NR_DBD_HNF4A"/>
    <property type="match status" value="1"/>
</dbReference>
<proteinExistence type="inferred from homology"/>
<keyword evidence="10 11" id="KW-0539">Nucleus</keyword>
<dbReference type="InterPro" id="IPR049636">
    <property type="entry name" value="HNF4-like_DBD"/>
</dbReference>
<dbReference type="Gene3D" id="3.30.50.10">
    <property type="entry name" value="Erythroid Transcription Factor GATA-1, subunit A"/>
    <property type="match status" value="1"/>
</dbReference>
<evidence type="ECO:0000256" key="5">
    <source>
        <dbReference type="ARBA" id="ARBA00022833"/>
    </source>
</evidence>
<accession>A0A9P1NBB4</accession>
<dbReference type="EMBL" id="CANHGI010000006">
    <property type="protein sequence ID" value="CAI5455172.1"/>
    <property type="molecule type" value="Genomic_DNA"/>
</dbReference>
<dbReference type="Gene3D" id="1.10.565.10">
    <property type="entry name" value="Retinoid X Receptor"/>
    <property type="match status" value="1"/>
</dbReference>
<keyword evidence="9 11" id="KW-0675">Receptor</keyword>
<dbReference type="InterPro" id="IPR050274">
    <property type="entry name" value="Nuclear_hormone_rcpt_NR2"/>
</dbReference>
<dbReference type="FunFam" id="3.30.50.10:FF:000030">
    <property type="entry name" value="Nuclear Hormone Receptor family"/>
    <property type="match status" value="1"/>
</dbReference>
<dbReference type="Pfam" id="PF00105">
    <property type="entry name" value="zf-C4"/>
    <property type="match status" value="1"/>
</dbReference>
<dbReference type="SMART" id="SM00430">
    <property type="entry name" value="HOLI"/>
    <property type="match status" value="1"/>
</dbReference>
<evidence type="ECO:0000256" key="2">
    <source>
        <dbReference type="ARBA" id="ARBA00005993"/>
    </source>
</evidence>
<dbReference type="InterPro" id="IPR013088">
    <property type="entry name" value="Znf_NHR/GATA"/>
</dbReference>
<evidence type="ECO:0000256" key="9">
    <source>
        <dbReference type="ARBA" id="ARBA00023170"/>
    </source>
</evidence>
<organism evidence="14 15">
    <name type="scientific">Caenorhabditis angaria</name>
    <dbReference type="NCBI Taxonomy" id="860376"/>
    <lineage>
        <taxon>Eukaryota</taxon>
        <taxon>Metazoa</taxon>
        <taxon>Ecdysozoa</taxon>
        <taxon>Nematoda</taxon>
        <taxon>Chromadorea</taxon>
        <taxon>Rhabditida</taxon>
        <taxon>Rhabditina</taxon>
        <taxon>Rhabditomorpha</taxon>
        <taxon>Rhabditoidea</taxon>
        <taxon>Rhabditidae</taxon>
        <taxon>Peloderinae</taxon>
        <taxon>Caenorhabditis</taxon>
    </lineage>
</organism>
<dbReference type="GO" id="GO:0000978">
    <property type="term" value="F:RNA polymerase II cis-regulatory region sequence-specific DNA binding"/>
    <property type="evidence" value="ECO:0007669"/>
    <property type="project" value="InterPro"/>
</dbReference>
<evidence type="ECO:0000256" key="6">
    <source>
        <dbReference type="ARBA" id="ARBA00023015"/>
    </source>
</evidence>
<protein>
    <submittedName>
        <fullName evidence="14">Uncharacterized protein</fullName>
    </submittedName>
</protein>
<reference evidence="14" key="1">
    <citation type="submission" date="2022-11" db="EMBL/GenBank/DDBJ databases">
        <authorList>
            <person name="Kikuchi T."/>
        </authorList>
    </citation>
    <scope>NUCLEOTIDE SEQUENCE</scope>
    <source>
        <strain evidence="14">PS1010</strain>
    </source>
</reference>
<dbReference type="InterPro" id="IPR001628">
    <property type="entry name" value="Znf_hrmn_rcpt"/>
</dbReference>
<dbReference type="PROSITE" id="PS51843">
    <property type="entry name" value="NR_LBD"/>
    <property type="match status" value="1"/>
</dbReference>
<feature type="domain" description="NR LBD" evidence="13">
    <location>
        <begin position="155"/>
        <end position="413"/>
    </location>
</feature>
<comment type="caution">
    <text evidence="14">The sequence shown here is derived from an EMBL/GenBank/DDBJ whole genome shotgun (WGS) entry which is preliminary data.</text>
</comment>
<name>A0A9P1NBB4_9PELO</name>
<evidence type="ECO:0000256" key="7">
    <source>
        <dbReference type="ARBA" id="ARBA00023125"/>
    </source>
</evidence>
<feature type="domain" description="Nuclear receptor" evidence="12">
    <location>
        <begin position="17"/>
        <end position="92"/>
    </location>
</feature>
<comment type="subcellular location">
    <subcellularLocation>
        <location evidence="1 11">Nucleus</location>
    </subcellularLocation>
</comment>
<evidence type="ECO:0000313" key="14">
    <source>
        <dbReference type="EMBL" id="CAI5455172.1"/>
    </source>
</evidence>
<dbReference type="OrthoDB" id="5799552at2759"/>
<evidence type="ECO:0000256" key="11">
    <source>
        <dbReference type="RuleBase" id="RU004334"/>
    </source>
</evidence>
<evidence type="ECO:0000256" key="8">
    <source>
        <dbReference type="ARBA" id="ARBA00023163"/>
    </source>
</evidence>
<dbReference type="Proteomes" id="UP001152747">
    <property type="component" value="Unassembled WGS sequence"/>
</dbReference>
<dbReference type="GO" id="GO:0005634">
    <property type="term" value="C:nucleus"/>
    <property type="evidence" value="ECO:0007669"/>
    <property type="project" value="UniProtKB-SubCell"/>
</dbReference>
<keyword evidence="15" id="KW-1185">Reference proteome</keyword>
<dbReference type="GO" id="GO:0008270">
    <property type="term" value="F:zinc ion binding"/>
    <property type="evidence" value="ECO:0007669"/>
    <property type="project" value="UniProtKB-KW"/>
</dbReference>
<dbReference type="GO" id="GO:0003700">
    <property type="term" value="F:DNA-binding transcription factor activity"/>
    <property type="evidence" value="ECO:0007669"/>
    <property type="project" value="InterPro"/>
</dbReference>
<evidence type="ECO:0000256" key="4">
    <source>
        <dbReference type="ARBA" id="ARBA00022771"/>
    </source>
</evidence>